<reference evidence="7 8" key="1">
    <citation type="submission" date="2018-08" db="EMBL/GenBank/DDBJ databases">
        <title>Genome and evolution of the arbuscular mycorrhizal fungus Diversispora epigaea (formerly Glomus versiforme) and its bacterial endosymbionts.</title>
        <authorList>
            <person name="Sun X."/>
            <person name="Fei Z."/>
            <person name="Harrison M."/>
        </authorList>
    </citation>
    <scope>NUCLEOTIDE SEQUENCE [LARGE SCALE GENOMIC DNA]</scope>
    <source>
        <strain evidence="7 8">IT104</strain>
    </source>
</reference>
<evidence type="ECO:0000313" key="8">
    <source>
        <dbReference type="Proteomes" id="UP000266861"/>
    </source>
</evidence>
<accession>A0A397HSV5</accession>
<evidence type="ECO:0000259" key="6">
    <source>
        <dbReference type="PROSITE" id="PS51158"/>
    </source>
</evidence>
<organism evidence="7 8">
    <name type="scientific">Diversispora epigaea</name>
    <dbReference type="NCBI Taxonomy" id="1348612"/>
    <lineage>
        <taxon>Eukaryota</taxon>
        <taxon>Fungi</taxon>
        <taxon>Fungi incertae sedis</taxon>
        <taxon>Mucoromycota</taxon>
        <taxon>Glomeromycotina</taxon>
        <taxon>Glomeromycetes</taxon>
        <taxon>Diversisporales</taxon>
        <taxon>Diversisporaceae</taxon>
        <taxon>Diversispora</taxon>
    </lineage>
</organism>
<proteinExistence type="predicted"/>
<dbReference type="GO" id="GO:0004674">
    <property type="term" value="F:protein serine/threonine kinase activity"/>
    <property type="evidence" value="ECO:0007669"/>
    <property type="project" value="UniProtKB-KW"/>
</dbReference>
<evidence type="ECO:0000256" key="2">
    <source>
        <dbReference type="ARBA" id="ARBA00022679"/>
    </source>
</evidence>
<dbReference type="InterPro" id="IPR004166">
    <property type="entry name" value="a-kinase_dom"/>
</dbReference>
<evidence type="ECO:0000256" key="3">
    <source>
        <dbReference type="ARBA" id="ARBA00022741"/>
    </source>
</evidence>
<name>A0A397HSV5_9GLOM</name>
<dbReference type="AlphaFoldDB" id="A0A397HSV5"/>
<keyword evidence="5" id="KW-0067">ATP-binding</keyword>
<dbReference type="PROSITE" id="PS51158">
    <property type="entry name" value="ALPHA_KINASE"/>
    <property type="match status" value="1"/>
</dbReference>
<sequence>MTWRGGTQVILHIGDAPPHGRRFYNGVDSYHGDPYGLTVESVIIGEFPVFDLLGGDPIDLIKKFAGATTSYITTPVTLTSSLGSKIKSTNSSKQRRDLNPEVPNWDYLPYQKGVILGYNMPETLNKLKDQRYFKKENLFSEEFYFKIAPHPFSVGIEKYAYFAINTTSDPLQKMVMKEYSQDKSENPFEKPELNSKFKRFNANSGVIIEFHPALEAFAHFTYVHTKGYLMICDLQGIELTNSFLLTDPAIHCIDPMRFGRTNLGKKGITKRFLSNHKCNDVCRKLGIAKFRRAKFLCCS</sequence>
<dbReference type="GO" id="GO:0005524">
    <property type="term" value="F:ATP binding"/>
    <property type="evidence" value="ECO:0007669"/>
    <property type="project" value="UniProtKB-KW"/>
</dbReference>
<gene>
    <name evidence="7" type="ORF">Glove_310g26</name>
</gene>
<dbReference type="Proteomes" id="UP000266861">
    <property type="component" value="Unassembled WGS sequence"/>
</dbReference>
<dbReference type="Pfam" id="PF02816">
    <property type="entry name" value="Alpha_kinase"/>
    <property type="match status" value="1"/>
</dbReference>
<dbReference type="STRING" id="1348612.A0A397HSV5"/>
<evidence type="ECO:0000256" key="1">
    <source>
        <dbReference type="ARBA" id="ARBA00022527"/>
    </source>
</evidence>
<keyword evidence="1" id="KW-0723">Serine/threonine-protein kinase</keyword>
<protein>
    <recommendedName>
        <fullName evidence="6">Alpha-type protein kinase domain-containing protein</fullName>
    </recommendedName>
</protein>
<dbReference type="InterPro" id="IPR011009">
    <property type="entry name" value="Kinase-like_dom_sf"/>
</dbReference>
<dbReference type="Gene3D" id="3.20.200.10">
    <property type="entry name" value="MHCK/EF2 kinase"/>
    <property type="match status" value="1"/>
</dbReference>
<dbReference type="PANTHER" id="PTHR45992">
    <property type="entry name" value="EUKARYOTIC ELONGATION FACTOR 2 KINASE-RELATED"/>
    <property type="match status" value="1"/>
</dbReference>
<evidence type="ECO:0000313" key="7">
    <source>
        <dbReference type="EMBL" id="RHZ65927.1"/>
    </source>
</evidence>
<keyword evidence="2" id="KW-0808">Transferase</keyword>
<keyword evidence="8" id="KW-1185">Reference proteome</keyword>
<dbReference type="Gene3D" id="3.30.200.20">
    <property type="entry name" value="Phosphorylase Kinase, domain 1"/>
    <property type="match status" value="1"/>
</dbReference>
<feature type="domain" description="Alpha-type protein kinase" evidence="6">
    <location>
        <begin position="63"/>
        <end position="290"/>
    </location>
</feature>
<evidence type="ECO:0000256" key="4">
    <source>
        <dbReference type="ARBA" id="ARBA00022777"/>
    </source>
</evidence>
<comment type="caution">
    <text evidence="7">The sequence shown here is derived from an EMBL/GenBank/DDBJ whole genome shotgun (WGS) entry which is preliminary data.</text>
</comment>
<dbReference type="EMBL" id="PQFF01000284">
    <property type="protein sequence ID" value="RHZ65927.1"/>
    <property type="molecule type" value="Genomic_DNA"/>
</dbReference>
<dbReference type="OrthoDB" id="301415at2759"/>
<keyword evidence="3" id="KW-0547">Nucleotide-binding</keyword>
<keyword evidence="4" id="KW-0418">Kinase</keyword>
<evidence type="ECO:0000256" key="5">
    <source>
        <dbReference type="ARBA" id="ARBA00022840"/>
    </source>
</evidence>
<dbReference type="SMART" id="SM00811">
    <property type="entry name" value="Alpha_kinase"/>
    <property type="match status" value="1"/>
</dbReference>
<dbReference type="SUPFAM" id="SSF56112">
    <property type="entry name" value="Protein kinase-like (PK-like)"/>
    <property type="match status" value="1"/>
</dbReference>
<dbReference type="InterPro" id="IPR051852">
    <property type="entry name" value="Alpha-type_PK"/>
</dbReference>